<dbReference type="OrthoDB" id="60858at2759"/>
<feature type="transmembrane region" description="Helical" evidence="2">
    <location>
        <begin position="186"/>
        <end position="205"/>
    </location>
</feature>
<organism evidence="3 4">
    <name type="scientific">Lojkania enalia</name>
    <dbReference type="NCBI Taxonomy" id="147567"/>
    <lineage>
        <taxon>Eukaryota</taxon>
        <taxon>Fungi</taxon>
        <taxon>Dikarya</taxon>
        <taxon>Ascomycota</taxon>
        <taxon>Pezizomycotina</taxon>
        <taxon>Dothideomycetes</taxon>
        <taxon>Pleosporomycetidae</taxon>
        <taxon>Pleosporales</taxon>
        <taxon>Pleosporales incertae sedis</taxon>
        <taxon>Lojkania</taxon>
    </lineage>
</organism>
<sequence length="269" mass="29208">MVSTRQHPRDFPPPEASPTKSSPRKSSRLSTASPAPAPAPASASPTPIMLNGDSPQRRTWSHTASNITIVWIVVSLPLVIWDSLYILLRPHTMAGGAIQWPIWKPYEIYASIDHVYGWPSWNDKDGFPGAQGALNAVEAVLYGLYIMIVWNHGLPSAGGKGVQLGSGVSKFIAGGRKVPGKTGNRALLIGFAAAIMTLSKTVLYYLNEYFSEFQSIKHNSWPTLIAFYGVMNGLWVILPAYMTVVFGSDILEALDVASESSSAASKKKY</sequence>
<dbReference type="EMBL" id="ML986684">
    <property type="protein sequence ID" value="KAF2260321.1"/>
    <property type="molecule type" value="Genomic_DNA"/>
</dbReference>
<comment type="caution">
    <text evidence="3">The sequence shown here is derived from an EMBL/GenBank/DDBJ whole genome shotgun (WGS) entry which is preliminary data.</text>
</comment>
<evidence type="ECO:0000256" key="1">
    <source>
        <dbReference type="SAM" id="MobiDB-lite"/>
    </source>
</evidence>
<reference evidence="4" key="1">
    <citation type="journal article" date="2020" name="Stud. Mycol.">
        <title>101 Dothideomycetes genomes: A test case for predicting lifestyles and emergence of pathogens.</title>
        <authorList>
            <person name="Haridas S."/>
            <person name="Albert R."/>
            <person name="Binder M."/>
            <person name="Bloem J."/>
            <person name="LaButti K."/>
            <person name="Salamov A."/>
            <person name="Andreopoulos B."/>
            <person name="Baker S."/>
            <person name="Barry K."/>
            <person name="Bills G."/>
            <person name="Bluhm B."/>
            <person name="Cannon C."/>
            <person name="Castanera R."/>
            <person name="Culley D."/>
            <person name="Daum C."/>
            <person name="Ezra D."/>
            <person name="Gonzalez J."/>
            <person name="Henrissat B."/>
            <person name="Kuo A."/>
            <person name="Liang C."/>
            <person name="Lipzen A."/>
            <person name="Lutzoni F."/>
            <person name="Magnuson J."/>
            <person name="Mondo S."/>
            <person name="Nolan M."/>
            <person name="Ohm R."/>
            <person name="Pangilinan J."/>
            <person name="Park H.-J."/>
            <person name="Ramirez L."/>
            <person name="Alfaro M."/>
            <person name="Sun H."/>
            <person name="Tritt A."/>
            <person name="Yoshinaga Y."/>
            <person name="Zwiers L.-H."/>
            <person name="Turgeon B."/>
            <person name="Goodwin S."/>
            <person name="Spatafora J."/>
            <person name="Crous P."/>
            <person name="Grigoriev I."/>
        </authorList>
    </citation>
    <scope>NUCLEOTIDE SEQUENCE [LARGE SCALE GENOMIC DNA]</scope>
    <source>
        <strain evidence="4">CBS 304.66</strain>
    </source>
</reference>
<protein>
    <recommendedName>
        <fullName evidence="5">C6 transcription factor</fullName>
    </recommendedName>
</protein>
<feature type="region of interest" description="Disordered" evidence="1">
    <location>
        <begin position="1"/>
        <end position="55"/>
    </location>
</feature>
<evidence type="ECO:0008006" key="5">
    <source>
        <dbReference type="Google" id="ProtNLM"/>
    </source>
</evidence>
<keyword evidence="2" id="KW-1133">Transmembrane helix</keyword>
<feature type="compositionally biased region" description="Low complexity" evidence="1">
    <location>
        <begin position="28"/>
        <end position="47"/>
    </location>
</feature>
<evidence type="ECO:0000256" key="2">
    <source>
        <dbReference type="SAM" id="Phobius"/>
    </source>
</evidence>
<feature type="transmembrane region" description="Helical" evidence="2">
    <location>
        <begin position="225"/>
        <end position="246"/>
    </location>
</feature>
<feature type="transmembrane region" description="Helical" evidence="2">
    <location>
        <begin position="67"/>
        <end position="88"/>
    </location>
</feature>
<dbReference type="PANTHER" id="PTHR37919:SF2">
    <property type="entry name" value="EXPERA DOMAIN-CONTAINING PROTEIN"/>
    <property type="match status" value="1"/>
</dbReference>
<keyword evidence="2" id="KW-0472">Membrane</keyword>
<dbReference type="AlphaFoldDB" id="A0A9P4N685"/>
<gene>
    <name evidence="3" type="ORF">CC78DRAFT_473186</name>
</gene>
<keyword evidence="4" id="KW-1185">Reference proteome</keyword>
<dbReference type="PANTHER" id="PTHR37919">
    <property type="entry name" value="PROTEIN CBG05606"/>
    <property type="match status" value="1"/>
</dbReference>
<name>A0A9P4N685_9PLEO</name>
<evidence type="ECO:0000313" key="3">
    <source>
        <dbReference type="EMBL" id="KAF2260321.1"/>
    </source>
</evidence>
<accession>A0A9P4N685</accession>
<dbReference type="Proteomes" id="UP000800093">
    <property type="component" value="Unassembled WGS sequence"/>
</dbReference>
<keyword evidence="2" id="KW-0812">Transmembrane</keyword>
<proteinExistence type="predicted"/>
<evidence type="ECO:0000313" key="4">
    <source>
        <dbReference type="Proteomes" id="UP000800093"/>
    </source>
</evidence>